<proteinExistence type="predicted"/>
<sequence>MPVHHVNSTPDLSLTSFSFSDGYLCPLSDHRDGSKCVVLDVLGLLYAKELGVIACKTLAGGCLIPVHCLARHLKDHHAKNLKLGSKGRSINEWARIANHIIVGHGIDPTQSSESLTLPESISERLKVQGGFDRTSTVTIFYKCPDKDCKHWAIFVESAQSSEYNIRDHYKIVHKALFPTLQRYSGHLVQKLQLFSGSKSLSSVWFKLSNASSQSPEPEATLPHAPPVYTELPETPIDDRTSQATWMIDLGWVSYLASLGQEISINALRALVAPLGFSSQAPKGSSDAAFLEEGLRLVNKESLSYFMSANQFLNSRHAEVRAAVPAGSAKSKFRDIRPDTFRKYCRPLMATVFFMTRFLQKKEEGSIHGLGSFKIEGHPLQVKAADDLRKLLLRGRGHPDVDELRAHIHRLFVALTCPPSLAGSRIACPTDQGLLLLSVLGPNQFISAHAVLCHTSGLQYTFRCVMIHTSRLASFNAPRYQPWDPDNQVLGQGGPVESSSDVMVEVEDTDEEVEEDDSGYEGTDSELPAAAGLQGGSTTELPSFSESVTEYLRQTSHWVSAAPLELRNNPYQRNKGVIYILTPWSRRKEISSSSFSVAPNGQILTLRDSHDDPLIVDMQLWRRTVVTLCSMVLPDIISKMVPDVCADALKDFDFTNIQDDFTPLSVYNQKANALKLEPLITLISDSLLSPSDGGHCLVDRDEKVVVTKLKGWLRQEQRLLAAFAAIFALASGPCFRSFQFSTLRYSGNSSDNRNLFFFSPTSIGIANPRAKQSNIRIANTALLFPRLASYSLRQYFFVLRAVGERVLSRAGMDVPGYSSIIWVATDPHPRRRKRKYEWTGQDVDHNIQLLTSDSLRLDITGAIVRLVSHAVFRSKTPSLFDDRNYTSALVVAMLESRILMPIFEDFRVPAFPNMTQAECLSRILVSLIWQGVLGLQPLHPVLKQMLHGSNIFPTSEFTMLAFGHARATILRVYRIREMMPPDKRFALVKDILDKQPFLQGILPSSHAPPSTEYALGDEVLREVTHAVLFGSGRPTIVATPPLTGLHVDDVTLAATLIVFSLNEWASDGLMKPVALDSDSLGDHPIFLELRPILQAIKDAREEDWIQLSTDVFSVRQTDHSLNTADITGSLMEIIGL</sequence>
<feature type="region of interest" description="Disordered" evidence="1">
    <location>
        <begin position="486"/>
        <end position="539"/>
    </location>
</feature>
<protein>
    <submittedName>
        <fullName evidence="2">Uncharacterized protein</fullName>
    </submittedName>
</protein>
<dbReference type="Proteomes" id="UP001556367">
    <property type="component" value="Unassembled WGS sequence"/>
</dbReference>
<evidence type="ECO:0000256" key="1">
    <source>
        <dbReference type="SAM" id="MobiDB-lite"/>
    </source>
</evidence>
<reference evidence="3" key="1">
    <citation type="submission" date="2024-06" db="EMBL/GenBank/DDBJ databases">
        <title>Multi-omics analyses provide insights into the biosynthesis of the anticancer antibiotic pleurotin in Hohenbuehelia grisea.</title>
        <authorList>
            <person name="Weaver J.A."/>
            <person name="Alberti F."/>
        </authorList>
    </citation>
    <scope>NUCLEOTIDE SEQUENCE [LARGE SCALE GENOMIC DNA]</scope>
    <source>
        <strain evidence="3">T-177</strain>
    </source>
</reference>
<name>A0ABR3JPH5_9AGAR</name>
<accession>A0ABR3JPH5</accession>
<keyword evidence="3" id="KW-1185">Reference proteome</keyword>
<feature type="compositionally biased region" description="Acidic residues" evidence="1">
    <location>
        <begin position="503"/>
        <end position="518"/>
    </location>
</feature>
<organism evidence="2 3">
    <name type="scientific">Hohenbuehelia grisea</name>
    <dbReference type="NCBI Taxonomy" id="104357"/>
    <lineage>
        <taxon>Eukaryota</taxon>
        <taxon>Fungi</taxon>
        <taxon>Dikarya</taxon>
        <taxon>Basidiomycota</taxon>
        <taxon>Agaricomycotina</taxon>
        <taxon>Agaricomycetes</taxon>
        <taxon>Agaricomycetidae</taxon>
        <taxon>Agaricales</taxon>
        <taxon>Pleurotineae</taxon>
        <taxon>Pleurotaceae</taxon>
        <taxon>Hohenbuehelia</taxon>
    </lineage>
</organism>
<evidence type="ECO:0000313" key="2">
    <source>
        <dbReference type="EMBL" id="KAL0957709.1"/>
    </source>
</evidence>
<evidence type="ECO:0000313" key="3">
    <source>
        <dbReference type="Proteomes" id="UP001556367"/>
    </source>
</evidence>
<dbReference type="EMBL" id="JASNQZ010000005">
    <property type="protein sequence ID" value="KAL0957709.1"/>
    <property type="molecule type" value="Genomic_DNA"/>
</dbReference>
<comment type="caution">
    <text evidence="2">The sequence shown here is derived from an EMBL/GenBank/DDBJ whole genome shotgun (WGS) entry which is preliminary data.</text>
</comment>
<gene>
    <name evidence="2" type="ORF">HGRIS_001489</name>
</gene>